<sequence>MLNFCTLFNTTYLSRGLAMYNSLKQQCQDFHLYIFAFDSNSYELLSKMELEHATIISLFAFENPRLLAVKDERTAGEYCWTCASSTIKYCIEEYRLDHCTYVDADLLFFSDPAVLVEEMGGKSVLITEHRYTPAYDQTSTSGLYCVQFTTFKNTKEGMEVLNWWVDACIDWCFNRFEDNKFGDQKYLDDWTTRFACVHVLANLGGGVAPWNVQQYDFVGSSKQTRGTELSSGQKFDLVFYHFHDFHYIEDKAYCLSNPQYKLDRNSVKYIYKPYAKALAVAKAQIFKVNQETVTHELIGDFKEINKVIGRSVLFFLRGYYKNFYRERGMEFGLGSVKMFNIF</sequence>
<accession>A0A521FP64</accession>
<dbReference type="EMBL" id="FXTN01000015">
    <property type="protein sequence ID" value="SMO97939.1"/>
    <property type="molecule type" value="Genomic_DNA"/>
</dbReference>
<dbReference type="SUPFAM" id="SSF53448">
    <property type="entry name" value="Nucleotide-diphospho-sugar transferases"/>
    <property type="match status" value="1"/>
</dbReference>
<organism evidence="1 2">
    <name type="scientific">Pedobacter westerhofensis</name>
    <dbReference type="NCBI Taxonomy" id="425512"/>
    <lineage>
        <taxon>Bacteria</taxon>
        <taxon>Pseudomonadati</taxon>
        <taxon>Bacteroidota</taxon>
        <taxon>Sphingobacteriia</taxon>
        <taxon>Sphingobacteriales</taxon>
        <taxon>Sphingobacteriaceae</taxon>
        <taxon>Pedobacter</taxon>
    </lineage>
</organism>
<evidence type="ECO:0000313" key="1">
    <source>
        <dbReference type="EMBL" id="SMO97939.1"/>
    </source>
</evidence>
<dbReference type="RefSeq" id="WP_185960599.1">
    <property type="nucleotide sequence ID" value="NZ_CBCSJO010000014.1"/>
</dbReference>
<name>A0A521FP64_9SPHI</name>
<dbReference type="InterPro" id="IPR029044">
    <property type="entry name" value="Nucleotide-diphossugar_trans"/>
</dbReference>
<keyword evidence="2" id="KW-1185">Reference proteome</keyword>
<dbReference type="Gene3D" id="3.90.550.10">
    <property type="entry name" value="Spore Coat Polysaccharide Biosynthesis Protein SpsA, Chain A"/>
    <property type="match status" value="1"/>
</dbReference>
<proteinExistence type="predicted"/>
<gene>
    <name evidence="1" type="ORF">SAMN06265348_11567</name>
</gene>
<evidence type="ECO:0000313" key="2">
    <source>
        <dbReference type="Proteomes" id="UP000320300"/>
    </source>
</evidence>
<dbReference type="Proteomes" id="UP000320300">
    <property type="component" value="Unassembled WGS sequence"/>
</dbReference>
<reference evidence="1 2" key="1">
    <citation type="submission" date="2017-05" db="EMBL/GenBank/DDBJ databases">
        <authorList>
            <person name="Varghese N."/>
            <person name="Submissions S."/>
        </authorList>
    </citation>
    <scope>NUCLEOTIDE SEQUENCE [LARGE SCALE GENOMIC DNA]</scope>
    <source>
        <strain evidence="1 2">DSM 19036</strain>
    </source>
</reference>
<evidence type="ECO:0008006" key="3">
    <source>
        <dbReference type="Google" id="ProtNLM"/>
    </source>
</evidence>
<protein>
    <recommendedName>
        <fullName evidence="3">Glycosyl transferase</fullName>
    </recommendedName>
</protein>
<dbReference type="AlphaFoldDB" id="A0A521FP64"/>